<dbReference type="Proteomes" id="UP000232063">
    <property type="component" value="Chromosome"/>
</dbReference>
<organism evidence="1 2">
    <name type="scientific">Williamsoniiplasma luminosum</name>
    <dbReference type="NCBI Taxonomy" id="214888"/>
    <lineage>
        <taxon>Bacteria</taxon>
        <taxon>Bacillati</taxon>
        <taxon>Mycoplasmatota</taxon>
        <taxon>Mollicutes</taxon>
        <taxon>Entomoplasmatales</taxon>
        <taxon>Williamsoniiplasma</taxon>
    </lineage>
</organism>
<proteinExistence type="predicted"/>
<dbReference type="RefSeq" id="WP_025734164.1">
    <property type="nucleotide sequence ID" value="NZ_CP024963.1"/>
</dbReference>
<dbReference type="AlphaFoldDB" id="A0A2K8NV19"/>
<reference evidence="1 2" key="1">
    <citation type="submission" date="2017-11" db="EMBL/GenBank/DDBJ databases">
        <title>Genome sequence of Entomoplasma luminosum PIMN-1 (ATCC 49195).</title>
        <authorList>
            <person name="Lo W.-S."/>
            <person name="Gasparich G.E."/>
            <person name="Kuo C.-H."/>
        </authorList>
    </citation>
    <scope>NUCLEOTIDE SEQUENCE [LARGE SCALE GENOMIC DNA]</scope>
    <source>
        <strain evidence="1 2">PIMN-1</strain>
    </source>
</reference>
<gene>
    <name evidence="1" type="ORF">ELUMI_v1c06640</name>
</gene>
<keyword evidence="2" id="KW-1185">Reference proteome</keyword>
<dbReference type="EMBL" id="CP024963">
    <property type="protein sequence ID" value="ATZ17386.1"/>
    <property type="molecule type" value="Genomic_DNA"/>
</dbReference>
<protein>
    <submittedName>
        <fullName evidence="1">Uncharacterized protein</fullName>
    </submittedName>
</protein>
<sequence>MIKKRITIDFDNENQYKEFKTKMNYLKTMTYITNNGNVIKYCIDSKYDNEKEENTRKINKI</sequence>
<evidence type="ECO:0000313" key="2">
    <source>
        <dbReference type="Proteomes" id="UP000232063"/>
    </source>
</evidence>
<evidence type="ECO:0000313" key="1">
    <source>
        <dbReference type="EMBL" id="ATZ17386.1"/>
    </source>
</evidence>
<accession>A0A2K8NV19</accession>
<dbReference type="KEGG" id="elj:ELUMI_v1c06640"/>
<name>A0A2K8NV19_9MOLU</name>